<evidence type="ECO:0000313" key="2">
    <source>
        <dbReference type="Proteomes" id="UP001237642"/>
    </source>
</evidence>
<comment type="caution">
    <text evidence="1">The sequence shown here is derived from an EMBL/GenBank/DDBJ whole genome shotgun (WGS) entry which is preliminary data.</text>
</comment>
<keyword evidence="2" id="KW-1185">Reference proteome</keyword>
<name>A0AAD8IBB8_9APIA</name>
<evidence type="ECO:0000313" key="1">
    <source>
        <dbReference type="EMBL" id="KAK1382385.1"/>
    </source>
</evidence>
<dbReference type="AlphaFoldDB" id="A0AAD8IBB8"/>
<organism evidence="1 2">
    <name type="scientific">Heracleum sosnowskyi</name>
    <dbReference type="NCBI Taxonomy" id="360622"/>
    <lineage>
        <taxon>Eukaryota</taxon>
        <taxon>Viridiplantae</taxon>
        <taxon>Streptophyta</taxon>
        <taxon>Embryophyta</taxon>
        <taxon>Tracheophyta</taxon>
        <taxon>Spermatophyta</taxon>
        <taxon>Magnoliopsida</taxon>
        <taxon>eudicotyledons</taxon>
        <taxon>Gunneridae</taxon>
        <taxon>Pentapetalae</taxon>
        <taxon>asterids</taxon>
        <taxon>campanulids</taxon>
        <taxon>Apiales</taxon>
        <taxon>Apiaceae</taxon>
        <taxon>Apioideae</taxon>
        <taxon>apioid superclade</taxon>
        <taxon>Tordylieae</taxon>
        <taxon>Tordyliinae</taxon>
        <taxon>Heracleum</taxon>
    </lineage>
</organism>
<protein>
    <submittedName>
        <fullName evidence="1">Uncharacterized protein</fullName>
    </submittedName>
</protein>
<accession>A0AAD8IBB8</accession>
<sequence length="227" mass="26156">MAELERALYDGGEPSVFRIHKQSILSAPKERFKPKKVKHEFTACEQCDQCKHCFHCEAKQRNLSEDPIVVLSAWKAIDSAFKEDLVMHTIGKESEEPLHLIPSANLVIDPTPSKRFERAWRSEIFLKQKDIYSGFGHEIKIYIQAVEFPDWIRQLPDWIRQSSDIGSTVSFNLPPNVSHNLLAVILCFKHWGVVTHGKTPYSVENTTSGFTWRGSFDNYDPEANLYY</sequence>
<dbReference type="EMBL" id="JAUIZM010000005">
    <property type="protein sequence ID" value="KAK1382385.1"/>
    <property type="molecule type" value="Genomic_DNA"/>
</dbReference>
<reference evidence="1" key="2">
    <citation type="submission" date="2023-05" db="EMBL/GenBank/DDBJ databases">
        <authorList>
            <person name="Schelkunov M.I."/>
        </authorList>
    </citation>
    <scope>NUCLEOTIDE SEQUENCE</scope>
    <source>
        <strain evidence="1">Hsosn_3</strain>
        <tissue evidence="1">Leaf</tissue>
    </source>
</reference>
<reference evidence="1" key="1">
    <citation type="submission" date="2023-02" db="EMBL/GenBank/DDBJ databases">
        <title>Genome of toxic invasive species Heracleum sosnowskyi carries increased number of genes despite the absence of recent whole-genome duplications.</title>
        <authorList>
            <person name="Schelkunov M."/>
            <person name="Shtratnikova V."/>
            <person name="Makarenko M."/>
            <person name="Klepikova A."/>
            <person name="Omelchenko D."/>
            <person name="Novikova G."/>
            <person name="Obukhova E."/>
            <person name="Bogdanov V."/>
            <person name="Penin A."/>
            <person name="Logacheva M."/>
        </authorList>
    </citation>
    <scope>NUCLEOTIDE SEQUENCE</scope>
    <source>
        <strain evidence="1">Hsosn_3</strain>
        <tissue evidence="1">Leaf</tissue>
    </source>
</reference>
<proteinExistence type="predicted"/>
<gene>
    <name evidence="1" type="ORF">POM88_020120</name>
</gene>
<dbReference type="Proteomes" id="UP001237642">
    <property type="component" value="Unassembled WGS sequence"/>
</dbReference>